<feature type="region of interest" description="Disordered" evidence="1">
    <location>
        <begin position="19"/>
        <end position="41"/>
    </location>
</feature>
<evidence type="ECO:0000256" key="1">
    <source>
        <dbReference type="SAM" id="MobiDB-lite"/>
    </source>
</evidence>
<dbReference type="RefSeq" id="WP_185787227.1">
    <property type="nucleotide sequence ID" value="NZ_JACLCP010000001.1"/>
</dbReference>
<gene>
    <name evidence="2" type="ORF">H7F21_00190</name>
</gene>
<proteinExistence type="predicted"/>
<organism evidence="2 3">
    <name type="scientific">Winogradskyella flava</name>
    <dbReference type="NCBI Taxonomy" id="1884876"/>
    <lineage>
        <taxon>Bacteria</taxon>
        <taxon>Pseudomonadati</taxon>
        <taxon>Bacteroidota</taxon>
        <taxon>Flavobacteriia</taxon>
        <taxon>Flavobacteriales</taxon>
        <taxon>Flavobacteriaceae</taxon>
        <taxon>Winogradskyella</taxon>
    </lineage>
</organism>
<dbReference type="AlphaFoldDB" id="A0A842INL7"/>
<dbReference type="Proteomes" id="UP000533900">
    <property type="component" value="Unassembled WGS sequence"/>
</dbReference>
<reference evidence="2" key="1">
    <citation type="submission" date="2020-08" db="EMBL/GenBank/DDBJ databases">
        <title>Winogradskyella ouciana sp. nov., isolated from the hadal seawater of the Mariana Trench.</title>
        <authorList>
            <person name="He X."/>
        </authorList>
    </citation>
    <scope>NUCLEOTIDE SEQUENCE [LARGE SCALE GENOMIC DNA]</scope>
    <source>
        <strain evidence="2">KCTC 52348</strain>
    </source>
</reference>
<protein>
    <submittedName>
        <fullName evidence="2">Uncharacterized protein</fullName>
    </submittedName>
</protein>
<accession>A0A842INL7</accession>
<evidence type="ECO:0000313" key="3">
    <source>
        <dbReference type="Proteomes" id="UP000533900"/>
    </source>
</evidence>
<sequence>MKNLKNLGKQLSKIEQQNITGGLSPWPQPLPDECYSGTSPQGAPLPGAPGPCCEATGGYWNGKYCTYERPPNAITDA</sequence>
<comment type="caution">
    <text evidence="2">The sequence shown here is derived from an EMBL/GenBank/DDBJ whole genome shotgun (WGS) entry which is preliminary data.</text>
</comment>
<evidence type="ECO:0000313" key="2">
    <source>
        <dbReference type="EMBL" id="MBC2843496.1"/>
    </source>
</evidence>
<dbReference type="EMBL" id="JACLCP010000001">
    <property type="protein sequence ID" value="MBC2843496.1"/>
    <property type="molecule type" value="Genomic_DNA"/>
</dbReference>
<name>A0A842INL7_9FLAO</name>
<keyword evidence="3" id="KW-1185">Reference proteome</keyword>